<keyword evidence="2" id="KW-1185">Reference proteome</keyword>
<organism evidence="1 2">
    <name type="scientific">Massilia pinisoli</name>
    <dbReference type="NCBI Taxonomy" id="1772194"/>
    <lineage>
        <taxon>Bacteria</taxon>
        <taxon>Pseudomonadati</taxon>
        <taxon>Pseudomonadota</taxon>
        <taxon>Betaproteobacteria</taxon>
        <taxon>Burkholderiales</taxon>
        <taxon>Oxalobacteraceae</taxon>
        <taxon>Telluria group</taxon>
        <taxon>Massilia</taxon>
    </lineage>
</organism>
<dbReference type="RefSeq" id="WP_258817694.1">
    <property type="nucleotide sequence ID" value="NZ_JANUGW010000011.1"/>
</dbReference>
<accession>A0ABT1ZT88</accession>
<dbReference type="EMBL" id="JANUGW010000011">
    <property type="protein sequence ID" value="MCS0583109.1"/>
    <property type="molecule type" value="Genomic_DNA"/>
</dbReference>
<sequence>MPEDMYEGEVPAHKVGYYTDLRADRATGCIGQQDRKVQADHYHADGTD</sequence>
<dbReference type="Proteomes" id="UP001204151">
    <property type="component" value="Unassembled WGS sequence"/>
</dbReference>
<name>A0ABT1ZT88_9BURK</name>
<evidence type="ECO:0000313" key="1">
    <source>
        <dbReference type="EMBL" id="MCS0583109.1"/>
    </source>
</evidence>
<proteinExistence type="predicted"/>
<protein>
    <submittedName>
        <fullName evidence="1">Uncharacterized protein</fullName>
    </submittedName>
</protein>
<gene>
    <name evidence="1" type="ORF">NX784_16080</name>
</gene>
<comment type="caution">
    <text evidence="1">The sequence shown here is derived from an EMBL/GenBank/DDBJ whole genome shotgun (WGS) entry which is preliminary data.</text>
</comment>
<evidence type="ECO:0000313" key="2">
    <source>
        <dbReference type="Proteomes" id="UP001204151"/>
    </source>
</evidence>
<reference evidence="1 2" key="1">
    <citation type="submission" date="2022-08" db="EMBL/GenBank/DDBJ databases">
        <title>Reclassification of Massilia species as members of the genera Telluria, Duganella, Pseudoduganella, Mokoshia gen. nov. and Zemynaea gen. nov. using orthogonal and non-orthogonal genome-based approaches.</title>
        <authorList>
            <person name="Bowman J.P."/>
        </authorList>
    </citation>
    <scope>NUCLEOTIDE SEQUENCE [LARGE SCALE GENOMIC DNA]</scope>
    <source>
        <strain evidence="1 2">JCM 31316</strain>
    </source>
</reference>